<dbReference type="Proteomes" id="UP000297288">
    <property type="component" value="Unassembled WGS sequence"/>
</dbReference>
<evidence type="ECO:0000313" key="5">
    <source>
        <dbReference type="Proteomes" id="UP000297288"/>
    </source>
</evidence>
<feature type="transmembrane region" description="Helical" evidence="1">
    <location>
        <begin position="116"/>
        <end position="135"/>
    </location>
</feature>
<organism evidence="2 4">
    <name type="scientific">Geotoga petraea</name>
    <dbReference type="NCBI Taxonomy" id="28234"/>
    <lineage>
        <taxon>Bacteria</taxon>
        <taxon>Thermotogati</taxon>
        <taxon>Thermotogota</taxon>
        <taxon>Thermotogae</taxon>
        <taxon>Petrotogales</taxon>
        <taxon>Petrotogaceae</taxon>
        <taxon>Geotoga</taxon>
    </lineage>
</organism>
<feature type="transmembrane region" description="Helical" evidence="1">
    <location>
        <begin position="33"/>
        <end position="52"/>
    </location>
</feature>
<feature type="transmembrane region" description="Helical" evidence="1">
    <location>
        <begin position="6"/>
        <end position="24"/>
    </location>
</feature>
<accession>A0A1G6MR36</accession>
<dbReference type="STRING" id="28234.SAMN04488588_1352"/>
<dbReference type="EMBL" id="SRME01000005">
    <property type="protein sequence ID" value="TGG87374.1"/>
    <property type="molecule type" value="Genomic_DNA"/>
</dbReference>
<dbReference type="OrthoDB" id="47622at2"/>
<reference evidence="3 5" key="2">
    <citation type="submission" date="2019-04" db="EMBL/GenBank/DDBJ databases">
        <title>Draft genome sequence data and analysis of a Fermenting Bacterium, Geotoga petraea strain HO-Geo1, isolated from heavy-oil petroleum reservoir in Russia.</title>
        <authorList>
            <person name="Grouzdev D.S."/>
            <person name="Semenova E.M."/>
            <person name="Sokolova D.S."/>
            <person name="Tourova T.P."/>
            <person name="Poltaraus A.B."/>
            <person name="Nazina T.N."/>
        </authorList>
    </citation>
    <scope>NUCLEOTIDE SEQUENCE [LARGE SCALE GENOMIC DNA]</scope>
    <source>
        <strain evidence="3 5">HO-Geo1</strain>
    </source>
</reference>
<evidence type="ECO:0000313" key="3">
    <source>
        <dbReference type="EMBL" id="TGG87374.1"/>
    </source>
</evidence>
<dbReference type="Proteomes" id="UP000199322">
    <property type="component" value="Unassembled WGS sequence"/>
</dbReference>
<keyword evidence="1" id="KW-1133">Transmembrane helix</keyword>
<dbReference type="AlphaFoldDB" id="A0A1G6MR36"/>
<evidence type="ECO:0000313" key="4">
    <source>
        <dbReference type="Proteomes" id="UP000199322"/>
    </source>
</evidence>
<dbReference type="EMBL" id="FMYV01000005">
    <property type="protein sequence ID" value="SDC58023.1"/>
    <property type="molecule type" value="Genomic_DNA"/>
</dbReference>
<proteinExistence type="predicted"/>
<name>A0A1G6MR36_9BACT</name>
<feature type="transmembrane region" description="Helical" evidence="1">
    <location>
        <begin position="141"/>
        <end position="159"/>
    </location>
</feature>
<evidence type="ECO:0000313" key="2">
    <source>
        <dbReference type="EMBL" id="SDC58023.1"/>
    </source>
</evidence>
<keyword evidence="1" id="KW-0472">Membrane</keyword>
<keyword evidence="1" id="KW-0812">Transmembrane</keyword>
<sequence length="172" mass="20361">MFLYSIIINLIAAIIAYFIMKYATIQNLKIPNIVEYFSIYGLTSISLILIYIKGFYNNALLLEMLITFIYILYYLRSIDSSRKKYHERFRSMILSFGYTRSSYFESFLSKKIINKILESFFYGVGIHFLFNVLLMDFHDELNILTIIIPTIFFFISSLMKTLKTGKLYKVVK</sequence>
<keyword evidence="4" id="KW-1185">Reference proteome</keyword>
<dbReference type="RefSeq" id="WP_091403946.1">
    <property type="nucleotide sequence ID" value="NZ_LTDH01000005.1"/>
</dbReference>
<evidence type="ECO:0000256" key="1">
    <source>
        <dbReference type="SAM" id="Phobius"/>
    </source>
</evidence>
<gene>
    <name evidence="3" type="ORF">E4650_08710</name>
    <name evidence="2" type="ORF">SAMN04488588_1352</name>
</gene>
<reference evidence="2 4" key="1">
    <citation type="submission" date="2016-10" db="EMBL/GenBank/DDBJ databases">
        <authorList>
            <person name="de Groot N.N."/>
        </authorList>
    </citation>
    <scope>NUCLEOTIDE SEQUENCE [LARGE SCALE GENOMIC DNA]</scope>
    <source>
        <strain evidence="2 4">WG14</strain>
    </source>
</reference>
<feature type="transmembrane region" description="Helical" evidence="1">
    <location>
        <begin position="58"/>
        <end position="75"/>
    </location>
</feature>
<protein>
    <submittedName>
        <fullName evidence="2">Uncharacterized protein</fullName>
    </submittedName>
</protein>